<proteinExistence type="predicted"/>
<dbReference type="AlphaFoldDB" id="A0A432ML37"/>
<evidence type="ECO:0000313" key="2">
    <source>
        <dbReference type="EMBL" id="RUL87990.1"/>
    </source>
</evidence>
<evidence type="ECO:0008006" key="4">
    <source>
        <dbReference type="Google" id="ProtNLM"/>
    </source>
</evidence>
<feature type="region of interest" description="Disordered" evidence="1">
    <location>
        <begin position="390"/>
        <end position="427"/>
    </location>
</feature>
<feature type="region of interest" description="Disordered" evidence="1">
    <location>
        <begin position="302"/>
        <end position="328"/>
    </location>
</feature>
<organism evidence="2 3">
    <name type="scientific">Tautonia sociabilis</name>
    <dbReference type="NCBI Taxonomy" id="2080755"/>
    <lineage>
        <taxon>Bacteria</taxon>
        <taxon>Pseudomonadati</taxon>
        <taxon>Planctomycetota</taxon>
        <taxon>Planctomycetia</taxon>
        <taxon>Isosphaerales</taxon>
        <taxon>Isosphaeraceae</taxon>
        <taxon>Tautonia</taxon>
    </lineage>
</organism>
<dbReference type="OrthoDB" id="9824165at2"/>
<evidence type="ECO:0000313" key="3">
    <source>
        <dbReference type="Proteomes" id="UP000280296"/>
    </source>
</evidence>
<keyword evidence="3" id="KW-1185">Reference proteome</keyword>
<protein>
    <recommendedName>
        <fullName evidence="4">RepB family plasmid replication initiator protein</fullName>
    </recommendedName>
</protein>
<dbReference type="Proteomes" id="UP000280296">
    <property type="component" value="Unassembled WGS sequence"/>
</dbReference>
<sequence>MQAEQLPLEPSDLGTLNVIRVETALSRYPVHRLAKKGSIVIEIREEDERGQTTLRWEVSHNSRYGQPGPLAYKVDTLIVNRRIEGAPRPVPRVIRLGSLRDICRELGVNEGQATRNVKKALYQNAFAGIRAKIRYKLADGAERSIEIGDTRYAVVFTGEKLPDGRTADAVYLILHDFFREVVNNATTRPLDYDYLRGLTPASQRFYELVSYQIFGALKHGRARARLAYSEYCTYAPQTRYFDWEHVRKQMAKVHAPHRKSGYLEDIAFEARTDRDGQPDWLMLYIPGAKARAEYRTFTKKGGTALPAAEDPKEMPELAPSPAPGQTGPEQELIARGVTALTASGLVREYPADRIEAKIEVLDWLLEKKDKRASASPAGFLVESIRKDYAPPKGFESRAERKAREQAEQERQRQEAEARRRQKQEQAREKAIQVRIAKHWDGLTPEEQDRLDAEALEQAEESLARSYREMAESRNPMAAGFLRLIREAHIKKLLGIS</sequence>
<comment type="caution">
    <text evidence="2">The sequence shown here is derived from an EMBL/GenBank/DDBJ whole genome shotgun (WGS) entry which is preliminary data.</text>
</comment>
<gene>
    <name evidence="2" type="ORF">TsocGM_09720</name>
</gene>
<dbReference type="EMBL" id="RYZH01000015">
    <property type="protein sequence ID" value="RUL87990.1"/>
    <property type="molecule type" value="Genomic_DNA"/>
</dbReference>
<accession>A0A432ML37</accession>
<reference evidence="2 3" key="2">
    <citation type="submission" date="2019-01" db="EMBL/GenBank/DDBJ databases">
        <title>Tautonia sociabilis, a novel thermotolerant planctomycete of Isosphaeraceae family, isolated from a 4000 m deep subterranean habitat.</title>
        <authorList>
            <person name="Kovaleva O.L."/>
            <person name="Elcheninov A.G."/>
            <person name="Van Heerden E."/>
            <person name="Toshchakov S.V."/>
            <person name="Novikov A."/>
            <person name="Bonch-Osmolovskaya E.A."/>
            <person name="Kublanov I.V."/>
        </authorList>
    </citation>
    <scope>NUCLEOTIDE SEQUENCE [LARGE SCALE GENOMIC DNA]</scope>
    <source>
        <strain evidence="2 3">GM2012</strain>
    </source>
</reference>
<reference evidence="2 3" key="1">
    <citation type="submission" date="2018-12" db="EMBL/GenBank/DDBJ databases">
        <authorList>
            <person name="Toschakov S.V."/>
        </authorList>
    </citation>
    <scope>NUCLEOTIDE SEQUENCE [LARGE SCALE GENOMIC DNA]</scope>
    <source>
        <strain evidence="2 3">GM2012</strain>
    </source>
</reference>
<dbReference type="RefSeq" id="WP_126725111.1">
    <property type="nucleotide sequence ID" value="NZ_RYZH01000015.1"/>
</dbReference>
<name>A0A432ML37_9BACT</name>
<evidence type="ECO:0000256" key="1">
    <source>
        <dbReference type="SAM" id="MobiDB-lite"/>
    </source>
</evidence>